<dbReference type="Proteomes" id="UP000828048">
    <property type="component" value="Chromosome 4"/>
</dbReference>
<organism evidence="1 2">
    <name type="scientific">Vaccinium darrowii</name>
    <dbReference type="NCBI Taxonomy" id="229202"/>
    <lineage>
        <taxon>Eukaryota</taxon>
        <taxon>Viridiplantae</taxon>
        <taxon>Streptophyta</taxon>
        <taxon>Embryophyta</taxon>
        <taxon>Tracheophyta</taxon>
        <taxon>Spermatophyta</taxon>
        <taxon>Magnoliopsida</taxon>
        <taxon>eudicotyledons</taxon>
        <taxon>Gunneridae</taxon>
        <taxon>Pentapetalae</taxon>
        <taxon>asterids</taxon>
        <taxon>Ericales</taxon>
        <taxon>Ericaceae</taxon>
        <taxon>Vaccinioideae</taxon>
        <taxon>Vaccinieae</taxon>
        <taxon>Vaccinium</taxon>
    </lineage>
</organism>
<name>A0ACB7Z2Y6_9ERIC</name>
<sequence>MKVKVKESSIVKPAKETPRHILRSSILDLLVASFHLPSIYLYKANGSKKFFDTQLLKEALSKCLVMFYPVAGRLRKREGGGGGLDIDCNGEGVLFLEAESEGVLDDFGDFTPCLDLFELIPPIDGSDESFSQPILMVQVTHFKCGGASLGVALQHTLVDGTSAIHFINAWSDFARGLSVIIPPFINRSLLCGQDPPSATYDHAEYVDPPPSMNNPVKANEYCEAHNQTSIATGTSIATLKMTCDQLNNLKANLNGDNKNQERYSTYEILAAHVWRCSCIARGLADDQLTQLQIPADGRYRLHPPLPPGYFGNVIFTTKSTALSGNLRSKPLKSTVGKIHDTLSRMDNDYLQSALDFLKSQPDATALVRGAYILKYPNLNIASWFRLPIHDADFGWGRPIHMGPAIIPFAGLSFILPSPSGDGGLSLLICLEADHMEVFKTVFYDFEW</sequence>
<gene>
    <name evidence="1" type="ORF">Vadar_009305</name>
</gene>
<accession>A0ACB7Z2Y6</accession>
<proteinExistence type="predicted"/>
<evidence type="ECO:0000313" key="1">
    <source>
        <dbReference type="EMBL" id="KAH7860099.1"/>
    </source>
</evidence>
<comment type="caution">
    <text evidence="1">The sequence shown here is derived from an EMBL/GenBank/DDBJ whole genome shotgun (WGS) entry which is preliminary data.</text>
</comment>
<keyword evidence="2" id="KW-1185">Reference proteome</keyword>
<dbReference type="EMBL" id="CM037154">
    <property type="protein sequence ID" value="KAH7860099.1"/>
    <property type="molecule type" value="Genomic_DNA"/>
</dbReference>
<protein>
    <submittedName>
        <fullName evidence="1">Uncharacterized protein</fullName>
    </submittedName>
</protein>
<reference evidence="1 2" key="1">
    <citation type="journal article" date="2021" name="Hortic Res">
        <title>High-quality reference genome and annotation aids understanding of berry development for evergreen blueberry (Vaccinium darrowii).</title>
        <authorList>
            <person name="Yu J."/>
            <person name="Hulse-Kemp A.M."/>
            <person name="Babiker E."/>
            <person name="Staton M."/>
        </authorList>
    </citation>
    <scope>NUCLEOTIDE SEQUENCE [LARGE SCALE GENOMIC DNA]</scope>
    <source>
        <strain evidence="2">cv. NJ 8807/NJ 8810</strain>
        <tissue evidence="1">Young leaf</tissue>
    </source>
</reference>
<evidence type="ECO:0000313" key="2">
    <source>
        <dbReference type="Proteomes" id="UP000828048"/>
    </source>
</evidence>